<dbReference type="InterPro" id="IPR011990">
    <property type="entry name" value="TPR-like_helical_dom_sf"/>
</dbReference>
<proteinExistence type="predicted"/>
<dbReference type="EC" id="2.7.13.3" evidence="2"/>
<dbReference type="EMBL" id="AMSG01000006">
    <property type="protein sequence ID" value="EKF55575.1"/>
    <property type="molecule type" value="Genomic_DNA"/>
</dbReference>
<keyword evidence="7" id="KW-1133">Transmembrane helix</keyword>
<dbReference type="Gene3D" id="1.25.40.10">
    <property type="entry name" value="Tetratricopeptide repeat domain"/>
    <property type="match status" value="2"/>
</dbReference>
<keyword evidence="5" id="KW-0902">Two-component regulatory system</keyword>
<feature type="repeat" description="TPR" evidence="6">
    <location>
        <begin position="241"/>
        <end position="274"/>
    </location>
</feature>
<dbReference type="Proteomes" id="UP000007364">
    <property type="component" value="Unassembled WGS sequence"/>
</dbReference>
<dbReference type="Pfam" id="PF13181">
    <property type="entry name" value="TPR_8"/>
    <property type="match status" value="2"/>
</dbReference>
<dbReference type="SUPFAM" id="SSF55874">
    <property type="entry name" value="ATPase domain of HSP90 chaperone/DNA topoisomerase II/histidine kinase"/>
    <property type="match status" value="1"/>
</dbReference>
<dbReference type="OrthoDB" id="977000at2"/>
<dbReference type="Pfam" id="PF02518">
    <property type="entry name" value="HATPase_c"/>
    <property type="match status" value="1"/>
</dbReference>
<evidence type="ECO:0000256" key="2">
    <source>
        <dbReference type="ARBA" id="ARBA00012438"/>
    </source>
</evidence>
<dbReference type="CDD" id="cd16917">
    <property type="entry name" value="HATPase_UhpB-NarQ-NarX-like"/>
    <property type="match status" value="1"/>
</dbReference>
<evidence type="ECO:0000259" key="8">
    <source>
        <dbReference type="SMART" id="SM00387"/>
    </source>
</evidence>
<dbReference type="eggNOG" id="COG0457">
    <property type="taxonomic scope" value="Bacteria"/>
</dbReference>
<dbReference type="eggNOG" id="COG4585">
    <property type="taxonomic scope" value="Bacteria"/>
</dbReference>
<dbReference type="SUPFAM" id="SSF48452">
    <property type="entry name" value="TPR-like"/>
    <property type="match status" value="2"/>
</dbReference>
<evidence type="ECO:0000256" key="1">
    <source>
        <dbReference type="ARBA" id="ARBA00000085"/>
    </source>
</evidence>
<dbReference type="InterPro" id="IPR050482">
    <property type="entry name" value="Sensor_HK_TwoCompSys"/>
</dbReference>
<evidence type="ECO:0000256" key="4">
    <source>
        <dbReference type="ARBA" id="ARBA00022777"/>
    </source>
</evidence>
<dbReference type="PROSITE" id="PS50293">
    <property type="entry name" value="TPR_REGION"/>
    <property type="match status" value="1"/>
</dbReference>
<feature type="transmembrane region" description="Helical" evidence="7">
    <location>
        <begin position="426"/>
        <end position="446"/>
    </location>
</feature>
<dbReference type="STRING" id="555500.I215_06432"/>
<keyword evidence="10" id="KW-1185">Reference proteome</keyword>
<reference evidence="9 10" key="1">
    <citation type="journal article" date="2012" name="J. Bacteriol.">
        <title>Genome Sequence of Galbibacter marinum Type Strain ck-I2-15.</title>
        <authorList>
            <person name="Lai Q."/>
            <person name="Li C."/>
            <person name="Shao Z."/>
        </authorList>
    </citation>
    <scope>NUCLEOTIDE SEQUENCE [LARGE SCALE GENOMIC DNA]</scope>
    <source>
        <strain evidence="10">ck-I2-15</strain>
    </source>
</reference>
<evidence type="ECO:0000313" key="10">
    <source>
        <dbReference type="Proteomes" id="UP000007364"/>
    </source>
</evidence>
<dbReference type="SMART" id="SM00387">
    <property type="entry name" value="HATPase_c"/>
    <property type="match status" value="1"/>
</dbReference>
<keyword evidence="7" id="KW-0812">Transmembrane</keyword>
<protein>
    <recommendedName>
        <fullName evidence="2">histidine kinase</fullName>
        <ecNumber evidence="2">2.7.13.3</ecNumber>
    </recommendedName>
</protein>
<organism evidence="9 10">
    <name type="scientific">Galbibacter marinus</name>
    <dbReference type="NCBI Taxonomy" id="555500"/>
    <lineage>
        <taxon>Bacteria</taxon>
        <taxon>Pseudomonadati</taxon>
        <taxon>Bacteroidota</taxon>
        <taxon>Flavobacteriia</taxon>
        <taxon>Flavobacteriales</taxon>
        <taxon>Flavobacteriaceae</taxon>
        <taxon>Galbibacter</taxon>
    </lineage>
</organism>
<dbReference type="GO" id="GO:0004673">
    <property type="term" value="F:protein histidine kinase activity"/>
    <property type="evidence" value="ECO:0007669"/>
    <property type="project" value="UniProtKB-EC"/>
</dbReference>
<evidence type="ECO:0000256" key="3">
    <source>
        <dbReference type="ARBA" id="ARBA00022679"/>
    </source>
</evidence>
<dbReference type="SMART" id="SM00028">
    <property type="entry name" value="TPR"/>
    <property type="match status" value="4"/>
</dbReference>
<dbReference type="InterPro" id="IPR003594">
    <property type="entry name" value="HATPase_dom"/>
</dbReference>
<dbReference type="GO" id="GO:0000160">
    <property type="term" value="P:phosphorelay signal transduction system"/>
    <property type="evidence" value="ECO:0007669"/>
    <property type="project" value="UniProtKB-KW"/>
</dbReference>
<dbReference type="AlphaFoldDB" id="K2PSM7"/>
<evidence type="ECO:0000313" key="9">
    <source>
        <dbReference type="EMBL" id="EKF55575.1"/>
    </source>
</evidence>
<name>K2PSM7_9FLAO</name>
<keyword evidence="7" id="KW-0472">Membrane</keyword>
<comment type="catalytic activity">
    <reaction evidence="1">
        <text>ATP + protein L-histidine = ADP + protein N-phospho-L-histidine.</text>
        <dbReference type="EC" id="2.7.13.3"/>
    </reaction>
</comment>
<feature type="transmembrane region" description="Helical" evidence="7">
    <location>
        <begin position="6"/>
        <end position="23"/>
    </location>
</feature>
<sequence length="688" mass="79081">MGKNMVRYQIVVLLFGIVLIVFFNRCQKTSHKSDQTYTDTEAKAAMLISKAKANHSDSTIIYLKEALGLVDHLKQDSTAGKYLEKISTQAIYLKDSVLFNTANAKAMELAVKTGDSLSMGHAHWNYGIWYLNEERFDSAYYQYDKAQHHFENQGHLYYAGKIHYNKASILCRNKHYTGAEVEVFRALKLFEPNKNYKQLYLCYNLLGIIYNELKEYENAIDAYTKGLGYLKNVKDPGLFRDHTLNNVGVLYHKSGDYQKAVSYFDKALENPGVQKTDKALYARLLDNRAYSRLKLKDTTGLYTEYNRALKIRDSLESKLGVITSKHHLAWYRAYAGDTLRAIQLAKESYQLAKSIQSNSDVLDNLELLAAIDPVNVAGYQKEQISLINKLRNHERQTRNKFMAIQYEAQKYKQQTAKLSVINNKRLNLIGFLLVLLVFLFICYRQHVRYKQLQLETAQQKADMDLYILLHKQLEKYEEGREEERLRISQELHEGLLPEFYAVRMDLEDLSLEGDAESLTRYRKCIEELKHIYKGIRGVSHTLRASRIFTSVNFTAIIVDLAKERAVTGKFKLIIDTDLNIDWSKYERLTKMDLYYYINEALQNCIVHAKATKVTLKLKIQGQSLVVIVADNGVGMSKVSSKGIGLKNMQSRIDKLKGKFTIESTQGKGTKLVMTIPYPTSNSLNPNLS</sequence>
<accession>K2PSM7</accession>
<dbReference type="InterPro" id="IPR004358">
    <property type="entry name" value="Sig_transdc_His_kin-like_C"/>
</dbReference>
<dbReference type="InterPro" id="IPR036890">
    <property type="entry name" value="HATPase_C_sf"/>
</dbReference>
<comment type="caution">
    <text evidence="9">The sequence shown here is derived from an EMBL/GenBank/DDBJ whole genome shotgun (WGS) entry which is preliminary data.</text>
</comment>
<dbReference type="PANTHER" id="PTHR24421:SF10">
    <property type="entry name" value="NITRATE_NITRITE SENSOR PROTEIN NARQ"/>
    <property type="match status" value="1"/>
</dbReference>
<keyword evidence="4 9" id="KW-0418">Kinase</keyword>
<evidence type="ECO:0000256" key="7">
    <source>
        <dbReference type="SAM" id="Phobius"/>
    </source>
</evidence>
<dbReference type="InterPro" id="IPR019734">
    <property type="entry name" value="TPR_rpt"/>
</dbReference>
<evidence type="ECO:0000256" key="6">
    <source>
        <dbReference type="PROSITE-ProRule" id="PRU00339"/>
    </source>
</evidence>
<keyword evidence="6" id="KW-0802">TPR repeat</keyword>
<dbReference type="Gene3D" id="3.30.565.10">
    <property type="entry name" value="Histidine kinase-like ATPase, C-terminal domain"/>
    <property type="match status" value="1"/>
</dbReference>
<dbReference type="PROSITE" id="PS50005">
    <property type="entry name" value="TPR"/>
    <property type="match status" value="1"/>
</dbReference>
<feature type="domain" description="Histidine kinase/HSP90-like ATPase" evidence="8">
    <location>
        <begin position="588"/>
        <end position="679"/>
    </location>
</feature>
<keyword evidence="3" id="KW-0808">Transferase</keyword>
<gene>
    <name evidence="9" type="ORF">I215_06432</name>
</gene>
<evidence type="ECO:0000256" key="5">
    <source>
        <dbReference type="ARBA" id="ARBA00023012"/>
    </source>
</evidence>
<dbReference type="PRINTS" id="PR00344">
    <property type="entry name" value="BCTRLSENSOR"/>
</dbReference>
<dbReference type="PANTHER" id="PTHR24421">
    <property type="entry name" value="NITRATE/NITRITE SENSOR PROTEIN NARX-RELATED"/>
    <property type="match status" value="1"/>
</dbReference>